<evidence type="ECO:0000259" key="2">
    <source>
        <dbReference type="PROSITE" id="PS50172"/>
    </source>
</evidence>
<feature type="domain" description="BRCT" evidence="2">
    <location>
        <begin position="65"/>
        <end position="174"/>
    </location>
</feature>
<evidence type="ECO:0000313" key="3">
    <source>
        <dbReference type="EMBL" id="VDK66467.1"/>
    </source>
</evidence>
<dbReference type="GO" id="GO:0006270">
    <property type="term" value="P:DNA replication initiation"/>
    <property type="evidence" value="ECO:0007669"/>
    <property type="project" value="TreeGrafter"/>
</dbReference>
<dbReference type="Gene3D" id="3.40.50.10190">
    <property type="entry name" value="BRCT domain"/>
    <property type="match status" value="3"/>
</dbReference>
<dbReference type="PROSITE" id="PS50172">
    <property type="entry name" value="BRCT"/>
    <property type="match status" value="2"/>
</dbReference>
<dbReference type="InterPro" id="IPR001357">
    <property type="entry name" value="BRCT_dom"/>
</dbReference>
<organism evidence="3 4">
    <name type="scientific">Cylicostephanus goldi</name>
    <name type="common">Nematode worm</name>
    <dbReference type="NCBI Taxonomy" id="71465"/>
    <lineage>
        <taxon>Eukaryota</taxon>
        <taxon>Metazoa</taxon>
        <taxon>Ecdysozoa</taxon>
        <taxon>Nematoda</taxon>
        <taxon>Chromadorea</taxon>
        <taxon>Rhabditida</taxon>
        <taxon>Rhabditina</taxon>
        <taxon>Rhabditomorpha</taxon>
        <taxon>Strongyloidea</taxon>
        <taxon>Strongylidae</taxon>
        <taxon>Cylicostephanus</taxon>
    </lineage>
</organism>
<dbReference type="AlphaFoldDB" id="A0A3P6S3A6"/>
<dbReference type="Pfam" id="PF00533">
    <property type="entry name" value="BRCT"/>
    <property type="match status" value="1"/>
</dbReference>
<dbReference type="InterPro" id="IPR036420">
    <property type="entry name" value="BRCT_dom_sf"/>
</dbReference>
<gene>
    <name evidence="3" type="ORF">CGOC_LOCUS6185</name>
</gene>
<keyword evidence="1" id="KW-0677">Repeat</keyword>
<dbReference type="GO" id="GO:0033314">
    <property type="term" value="P:mitotic DNA replication checkpoint signaling"/>
    <property type="evidence" value="ECO:0007669"/>
    <property type="project" value="TreeGrafter"/>
</dbReference>
<reference evidence="3 4" key="1">
    <citation type="submission" date="2018-11" db="EMBL/GenBank/DDBJ databases">
        <authorList>
            <consortium name="Pathogen Informatics"/>
        </authorList>
    </citation>
    <scope>NUCLEOTIDE SEQUENCE [LARGE SCALE GENOMIC DNA]</scope>
</reference>
<dbReference type="PANTHER" id="PTHR13561">
    <property type="entry name" value="DNA REPLICATION REGULATOR DPB11-RELATED"/>
    <property type="match status" value="1"/>
</dbReference>
<dbReference type="Pfam" id="PF12738">
    <property type="entry name" value="PTCB-BRCT"/>
    <property type="match status" value="1"/>
</dbReference>
<dbReference type="Proteomes" id="UP000271889">
    <property type="component" value="Unassembled WGS sequence"/>
</dbReference>
<dbReference type="SUPFAM" id="SSF52113">
    <property type="entry name" value="BRCT domain"/>
    <property type="match status" value="2"/>
</dbReference>
<dbReference type="EMBL" id="UYRV01019720">
    <property type="protein sequence ID" value="VDK66467.1"/>
    <property type="molecule type" value="Genomic_DNA"/>
</dbReference>
<evidence type="ECO:0000313" key="4">
    <source>
        <dbReference type="Proteomes" id="UP000271889"/>
    </source>
</evidence>
<proteinExistence type="predicted"/>
<accession>A0A3P6S3A6</accession>
<name>A0A3P6S3A6_CYLGO</name>
<sequence>MSEQMALEVTSCDESFYFLAAFRGPVFEHLSRLGVNLYGAHAVRRTLEIGGALPRWDFPVYSLNLSGACVCFTGLPLEKRDELKAKINYMNGIVSPGLTEKVTHLVTDYCDTQSKKYTVRTFAVAVPILLSCKLCITAFSMQEARRMCLPIMSPLWIEKAWEAAQKFSSENFASAELTQRYRTPIFNQMVSLEGFELRFDSVVTATGIGGDERIDIARLVELNGGRFSGDMKRNECTHLIADHMRGTKYKKVQLSIRHVCRFT</sequence>
<protein>
    <recommendedName>
        <fullName evidence="2">BRCT domain-containing protein</fullName>
    </recommendedName>
</protein>
<dbReference type="OrthoDB" id="251770at2759"/>
<dbReference type="PANTHER" id="PTHR13561:SF20">
    <property type="entry name" value="DNA TOPOISOMERASE 2-BINDING PROTEIN 1"/>
    <property type="match status" value="1"/>
</dbReference>
<feature type="domain" description="BRCT" evidence="2">
    <location>
        <begin position="187"/>
        <end position="253"/>
    </location>
</feature>
<keyword evidence="4" id="KW-1185">Reference proteome</keyword>
<dbReference type="GO" id="GO:0007095">
    <property type="term" value="P:mitotic G2 DNA damage checkpoint signaling"/>
    <property type="evidence" value="ECO:0007669"/>
    <property type="project" value="TreeGrafter"/>
</dbReference>
<evidence type="ECO:0000256" key="1">
    <source>
        <dbReference type="ARBA" id="ARBA00022737"/>
    </source>
</evidence>